<dbReference type="InterPro" id="IPR052228">
    <property type="entry name" value="Sec_Metab_Biosynth_Oxidored"/>
</dbReference>
<dbReference type="EMBL" id="CP034346">
    <property type="protein sequence ID" value="AZS14561.1"/>
    <property type="molecule type" value="Genomic_DNA"/>
</dbReference>
<dbReference type="KEGG" id="plut:EI981_08930"/>
<evidence type="ECO:0000313" key="2">
    <source>
        <dbReference type="EMBL" id="AZS14561.1"/>
    </source>
</evidence>
<name>A0A3S9UWF5_9BACL</name>
<reference evidence="3" key="1">
    <citation type="submission" date="2018-12" db="EMBL/GenBank/DDBJ databases">
        <title>Complete genome sequence of Paenibacillus sp. MBLB1234.</title>
        <authorList>
            <person name="Nam Y.-D."/>
            <person name="Kang J."/>
            <person name="Chung W.-H."/>
            <person name="Park Y.S."/>
        </authorList>
    </citation>
    <scope>NUCLEOTIDE SEQUENCE [LARGE SCALE GENOMIC DNA]</scope>
    <source>
        <strain evidence="3">MBLB1234</strain>
    </source>
</reference>
<dbReference type="PANTHER" id="PTHR47534:SF3">
    <property type="entry name" value="ALCOHOL DEHYDROGENASE-LIKE C-TERMINAL DOMAIN-CONTAINING PROTEIN"/>
    <property type="match status" value="1"/>
</dbReference>
<proteinExistence type="predicted"/>
<dbReference type="InterPro" id="IPR036291">
    <property type="entry name" value="NAD(P)-bd_dom_sf"/>
</dbReference>
<dbReference type="Proteomes" id="UP000270678">
    <property type="component" value="Chromosome"/>
</dbReference>
<dbReference type="SUPFAM" id="SSF51735">
    <property type="entry name" value="NAD(P)-binding Rossmann-fold domains"/>
    <property type="match status" value="1"/>
</dbReference>
<dbReference type="OrthoDB" id="2860165at2"/>
<dbReference type="AlphaFoldDB" id="A0A3S9UWF5"/>
<evidence type="ECO:0000256" key="1">
    <source>
        <dbReference type="ARBA" id="ARBA00023002"/>
    </source>
</evidence>
<dbReference type="GO" id="GO:0016491">
    <property type="term" value="F:oxidoreductase activity"/>
    <property type="evidence" value="ECO:0007669"/>
    <property type="project" value="UniProtKB-KW"/>
</dbReference>
<dbReference type="InterPro" id="IPR002347">
    <property type="entry name" value="SDR_fam"/>
</dbReference>
<dbReference type="PANTHER" id="PTHR47534">
    <property type="entry name" value="YALI0E05731P"/>
    <property type="match status" value="1"/>
</dbReference>
<dbReference type="Gene3D" id="3.40.50.720">
    <property type="entry name" value="NAD(P)-binding Rossmann-like Domain"/>
    <property type="match status" value="1"/>
</dbReference>
<dbReference type="RefSeq" id="WP_126997342.1">
    <property type="nucleotide sequence ID" value="NZ_CP034346.1"/>
</dbReference>
<keyword evidence="1" id="KW-0560">Oxidoreductase</keyword>
<evidence type="ECO:0000313" key="3">
    <source>
        <dbReference type="Proteomes" id="UP000270678"/>
    </source>
</evidence>
<keyword evidence="3" id="KW-1185">Reference proteome</keyword>
<organism evidence="2 3">
    <name type="scientific">Paenibacillus lutimineralis</name>
    <dbReference type="NCBI Taxonomy" id="2707005"/>
    <lineage>
        <taxon>Bacteria</taxon>
        <taxon>Bacillati</taxon>
        <taxon>Bacillota</taxon>
        <taxon>Bacilli</taxon>
        <taxon>Bacillales</taxon>
        <taxon>Paenibacillaceae</taxon>
        <taxon>Paenibacillus</taxon>
    </lineage>
</organism>
<sequence length="234" mass="26009">MKTLLVTGGTDGIGKGIATHYLKKGDRVIVIGSSVAKGNLYLSESKQLGAEERAIFLQADLSSVKENKRIIEEVKSRFDSLDMVVFSAASHKIKKEYTETQEGFEFNFGLSYLSRFVLSFGFKELMEKSDAPIIVNICAPGMNGTVDLNDIQNKNNYNGSKARYHGSRLNDLLGVAFADTDTVKKIKYVLFNPWAVQTTGMLETIENPMKKLFTKLIFKIIGKPVDQAIIPIIE</sequence>
<accession>A0A3S9UWF5</accession>
<dbReference type="Pfam" id="PF00106">
    <property type="entry name" value="adh_short"/>
    <property type="match status" value="1"/>
</dbReference>
<protein>
    <submittedName>
        <fullName evidence="2">SDR family NAD(P)-dependent oxidoreductase</fullName>
    </submittedName>
</protein>
<gene>
    <name evidence="2" type="ORF">EI981_08930</name>
</gene>